<organism evidence="10 11">
    <name type="scientific">Dictyostelium firmibasis</name>
    <dbReference type="NCBI Taxonomy" id="79012"/>
    <lineage>
        <taxon>Eukaryota</taxon>
        <taxon>Amoebozoa</taxon>
        <taxon>Evosea</taxon>
        <taxon>Eumycetozoa</taxon>
        <taxon>Dictyostelia</taxon>
        <taxon>Dictyosteliales</taxon>
        <taxon>Dictyosteliaceae</taxon>
        <taxon>Dictyostelium</taxon>
    </lineage>
</organism>
<gene>
    <name evidence="10" type="ORF">RB653_001866</name>
</gene>
<comment type="caution">
    <text evidence="10">The sequence shown here is derived from an EMBL/GenBank/DDBJ whole genome shotgun (WGS) entry which is preliminary data.</text>
</comment>
<dbReference type="CDD" id="cd01378">
    <property type="entry name" value="MYSc_Myo1"/>
    <property type="match status" value="1"/>
</dbReference>
<dbReference type="PROSITE" id="PS51456">
    <property type="entry name" value="MYOSIN_MOTOR"/>
    <property type="match status" value="1"/>
</dbReference>
<name>A0AAN7TPQ4_9MYCE</name>
<dbReference type="Proteomes" id="UP001344447">
    <property type="component" value="Unassembled WGS sequence"/>
</dbReference>
<dbReference type="Gene3D" id="1.20.120.720">
    <property type="entry name" value="Myosin VI head, motor domain, U50 subdomain"/>
    <property type="match status" value="1"/>
</dbReference>
<evidence type="ECO:0000256" key="2">
    <source>
        <dbReference type="ARBA" id="ARBA00022741"/>
    </source>
</evidence>
<dbReference type="PANTHER" id="PTHR13140:SF743">
    <property type="entry name" value="MYOSIN-K HEAVY CHAIN"/>
    <property type="match status" value="1"/>
</dbReference>
<dbReference type="Gene3D" id="3.40.850.10">
    <property type="entry name" value="Kinesin motor domain"/>
    <property type="match status" value="3"/>
</dbReference>
<dbReference type="InterPro" id="IPR027417">
    <property type="entry name" value="P-loop_NTPase"/>
</dbReference>
<dbReference type="GO" id="GO:0005737">
    <property type="term" value="C:cytoplasm"/>
    <property type="evidence" value="ECO:0007669"/>
    <property type="project" value="TreeGrafter"/>
</dbReference>
<dbReference type="EMBL" id="JAVFKY010000004">
    <property type="protein sequence ID" value="KAK5576929.1"/>
    <property type="molecule type" value="Genomic_DNA"/>
</dbReference>
<dbReference type="PRINTS" id="PR00193">
    <property type="entry name" value="MYOSINHEAVY"/>
</dbReference>
<dbReference type="Gene3D" id="1.20.58.530">
    <property type="match status" value="1"/>
</dbReference>
<dbReference type="GO" id="GO:0043327">
    <property type="term" value="P:chemotaxis to cAMP"/>
    <property type="evidence" value="ECO:0007669"/>
    <property type="project" value="TreeGrafter"/>
</dbReference>
<keyword evidence="3 7" id="KW-0067">ATP-binding</keyword>
<keyword evidence="11" id="KW-1185">Reference proteome</keyword>
<evidence type="ECO:0000256" key="5">
    <source>
        <dbReference type="ARBA" id="ARBA00023175"/>
    </source>
</evidence>
<feature type="domain" description="Myosin motor" evidence="9">
    <location>
        <begin position="7"/>
        <end position="817"/>
    </location>
</feature>
<protein>
    <recommendedName>
        <fullName evidence="9">Myosin motor domain-containing protein</fullName>
    </recommendedName>
</protein>
<dbReference type="GO" id="GO:0120025">
    <property type="term" value="C:plasma membrane bounded cell projection"/>
    <property type="evidence" value="ECO:0007669"/>
    <property type="project" value="UniProtKB-ARBA"/>
</dbReference>
<dbReference type="FunFam" id="1.20.58.530:FF:000007">
    <property type="entry name" value="Myosin IE"/>
    <property type="match status" value="1"/>
</dbReference>
<evidence type="ECO:0000256" key="7">
    <source>
        <dbReference type="PROSITE-ProRule" id="PRU00782"/>
    </source>
</evidence>
<evidence type="ECO:0000256" key="4">
    <source>
        <dbReference type="ARBA" id="ARBA00023123"/>
    </source>
</evidence>
<dbReference type="GO" id="GO:0005524">
    <property type="term" value="F:ATP binding"/>
    <property type="evidence" value="ECO:0007669"/>
    <property type="project" value="UniProtKB-UniRule"/>
</dbReference>
<feature type="region of interest" description="Disordered" evidence="8">
    <location>
        <begin position="122"/>
        <end position="262"/>
    </location>
</feature>
<dbReference type="PANTHER" id="PTHR13140">
    <property type="entry name" value="MYOSIN"/>
    <property type="match status" value="1"/>
</dbReference>
<evidence type="ECO:0000256" key="3">
    <source>
        <dbReference type="ARBA" id="ARBA00022840"/>
    </source>
</evidence>
<dbReference type="Pfam" id="PF00063">
    <property type="entry name" value="Myosin_head"/>
    <property type="match status" value="2"/>
</dbReference>
<evidence type="ECO:0000259" key="9">
    <source>
        <dbReference type="PROSITE" id="PS51456"/>
    </source>
</evidence>
<evidence type="ECO:0000256" key="8">
    <source>
        <dbReference type="SAM" id="MobiDB-lite"/>
    </source>
</evidence>
<dbReference type="GO" id="GO:0007015">
    <property type="term" value="P:actin filament organization"/>
    <property type="evidence" value="ECO:0007669"/>
    <property type="project" value="TreeGrafter"/>
</dbReference>
<feature type="region of interest" description="Actin-binding" evidence="7">
    <location>
        <begin position="697"/>
        <end position="719"/>
    </location>
</feature>
<evidence type="ECO:0000256" key="6">
    <source>
        <dbReference type="ARBA" id="ARBA00023203"/>
    </source>
</evidence>
<keyword evidence="4 7" id="KW-0518">Myosin</keyword>
<dbReference type="GO" id="GO:0016459">
    <property type="term" value="C:myosin complex"/>
    <property type="evidence" value="ECO:0007669"/>
    <property type="project" value="UniProtKB-KW"/>
</dbReference>
<accession>A0AAN7TPQ4</accession>
<feature type="compositionally biased region" description="Pro residues" evidence="8">
    <location>
        <begin position="209"/>
        <end position="223"/>
    </location>
</feature>
<feature type="compositionally biased region" description="Gly residues" evidence="8">
    <location>
        <begin position="127"/>
        <end position="139"/>
    </location>
</feature>
<dbReference type="InterPro" id="IPR036961">
    <property type="entry name" value="Kinesin_motor_dom_sf"/>
</dbReference>
<proteinExistence type="inferred from homology"/>
<dbReference type="GO" id="GO:0005886">
    <property type="term" value="C:plasma membrane"/>
    <property type="evidence" value="ECO:0007669"/>
    <property type="project" value="TreeGrafter"/>
</dbReference>
<dbReference type="SMART" id="SM00242">
    <property type="entry name" value="MYSc"/>
    <property type="match status" value="1"/>
</dbReference>
<evidence type="ECO:0000313" key="10">
    <source>
        <dbReference type="EMBL" id="KAK5576929.1"/>
    </source>
</evidence>
<evidence type="ECO:0000256" key="1">
    <source>
        <dbReference type="ARBA" id="ARBA00008314"/>
    </source>
</evidence>
<dbReference type="AlphaFoldDB" id="A0AAN7TPQ4"/>
<dbReference type="SUPFAM" id="SSF52540">
    <property type="entry name" value="P-loop containing nucleoside triphosphate hydrolases"/>
    <property type="match status" value="1"/>
</dbReference>
<dbReference type="InterPro" id="IPR036072">
    <property type="entry name" value="MYSc_Myo1"/>
</dbReference>
<sequence length="855" mass="94212">MFRLFSSGVDDLVLVSNPSNGEVTSQIGARFDRELIYTNIGEVLIAVNPYKSLPITGPEFIKMYQNASGSDASPHIYALAERAYRRMVDENESQCVIISGESGAGKTVSAKLILQYVTSVSPNNSSGGSGGGGGNGGGIPQYDGGSDDRPAPPMGRGMGMPGMVGRGGLPTRGAPSRGGGPPTRGRGGPPPPIPQNRAAPPQPVSSGGGPPPVARGPVAPPPTRGGAPPRGGGPPTRGGRGGGPPQPVPSRGGYGGGGSSRSVDVEHIKKVILDSNPLMEAIGNAKTVRNDNSSRFGKYLEIQFDDNNAPVGGLISTFLLEKTRVTFQQKNERNFHIFYQLLGGLDQTTRSEWGLTQATDFYYLAQSKCTTVEDVDDARDFQEVKSAMETVGISREEQTEIFRILAAILHVGNIRFQGEAPASVIDETPLQWAASLLGCDPQFLGQSLNHRQIQSGSARHTQYQVPQNPDQSAGLRDALAKTLYERIFDFIVTRINKAMSYSGNCKVIGVLDIYGFEVFERNSFEQFCINYVNERLQQIFIDLTVRGEQREYHEEGMKWKDISFFDNKIVVDLIDGNKPPGIMRVLDDVCKTVHAVDSAAADIKFMEKLIHSIQSHPHLVISNTGSSADEFTIKHYAGDVSYSTEEFCFKNNDNLYASIVGCLQNSTYQFIVSLFPENIQDNKQAPTTSSFKIRQSSSYLVTRLSACTPHYIRCIKPNDKKQPMNFVSSRVEHQVKYLGLLENIKVKRSGYAYRQLKDVFLNRFGKIMDVQPRNVQEFVEYITRTHKDINADEFEEGKTKVFVKNPETIFVMEDLLMQKIDPIGYKNRVQAYKENEKLAQMKQGKHSMKQKCLIQ</sequence>
<dbReference type="InterPro" id="IPR001609">
    <property type="entry name" value="Myosin_head_motor_dom-like"/>
</dbReference>
<dbReference type="GO" id="GO:0000146">
    <property type="term" value="F:microfilament motor activity"/>
    <property type="evidence" value="ECO:0007669"/>
    <property type="project" value="TreeGrafter"/>
</dbReference>
<feature type="binding site" evidence="7">
    <location>
        <begin position="100"/>
        <end position="107"/>
    </location>
    <ligand>
        <name>ATP</name>
        <dbReference type="ChEBI" id="CHEBI:30616"/>
    </ligand>
</feature>
<feature type="compositionally biased region" description="Gly residues" evidence="8">
    <location>
        <begin position="156"/>
        <end position="187"/>
    </location>
</feature>
<comment type="similarity">
    <text evidence="1 7">Belongs to the TRAFAC class myosin-kinesin ATPase superfamily. Myosin family.</text>
</comment>
<reference evidence="10 11" key="1">
    <citation type="submission" date="2023-11" db="EMBL/GenBank/DDBJ databases">
        <title>Dfirmibasis_genome.</title>
        <authorList>
            <person name="Edelbroek B."/>
            <person name="Kjellin J."/>
            <person name="Jerlstrom-Hultqvist J."/>
            <person name="Soderbom F."/>
        </authorList>
    </citation>
    <scope>NUCLEOTIDE SEQUENCE [LARGE SCALE GENOMIC DNA]</scope>
    <source>
        <strain evidence="10 11">TNS-C-14</strain>
    </source>
</reference>
<keyword evidence="2 7" id="KW-0547">Nucleotide-binding</keyword>
<keyword evidence="6 7" id="KW-0009">Actin-binding</keyword>
<evidence type="ECO:0000313" key="11">
    <source>
        <dbReference type="Proteomes" id="UP001344447"/>
    </source>
</evidence>
<dbReference type="GO" id="GO:0051015">
    <property type="term" value="F:actin filament binding"/>
    <property type="evidence" value="ECO:0007669"/>
    <property type="project" value="TreeGrafter"/>
</dbReference>
<keyword evidence="5 7" id="KW-0505">Motor protein</keyword>
<dbReference type="GO" id="GO:0006897">
    <property type="term" value="P:endocytosis"/>
    <property type="evidence" value="ECO:0007669"/>
    <property type="project" value="TreeGrafter"/>
</dbReference>
<feature type="compositionally biased region" description="Gly residues" evidence="8">
    <location>
        <begin position="228"/>
        <end position="243"/>
    </location>
</feature>